<dbReference type="InterPro" id="IPR016024">
    <property type="entry name" value="ARM-type_fold"/>
</dbReference>
<name>Q1PV84_KUEST</name>
<protein>
    <submittedName>
        <fullName evidence="1">Uncharacterized protein</fullName>
    </submittedName>
</protein>
<organism evidence="1">
    <name type="scientific">Kuenenia stuttgartiensis</name>
    <dbReference type="NCBI Taxonomy" id="174633"/>
    <lineage>
        <taxon>Bacteria</taxon>
        <taxon>Pseudomonadati</taxon>
        <taxon>Planctomycetota</taxon>
        <taxon>Candidatus Brocadiia</taxon>
        <taxon>Candidatus Brocadiales</taxon>
        <taxon>Candidatus Brocadiaceae</taxon>
        <taxon>Candidatus Kuenenia</taxon>
    </lineage>
</organism>
<dbReference type="AlphaFoldDB" id="Q1PV84"/>
<reference evidence="1" key="1">
    <citation type="journal article" date="2006" name="Nature">
        <title>Deciphering the evolution and metabolism of an anammox bacterium from a community genome.</title>
        <authorList>
            <person name="Strous M."/>
            <person name="Pelletier E."/>
            <person name="Mangenot S."/>
            <person name="Rattei T."/>
            <person name="Lehner A."/>
            <person name="Taylor M.W."/>
            <person name="Horn M."/>
            <person name="Daims H."/>
            <person name="Bartol-Mavel D."/>
            <person name="Wincker P."/>
            <person name="Barbe V."/>
            <person name="Fonknechten N."/>
            <person name="Vallenet D."/>
            <person name="Segurens B."/>
            <person name="Schenowitz-Truong C."/>
            <person name="Medigue C."/>
            <person name="Collingro A."/>
            <person name="Snel B."/>
            <person name="Dutilh B.E."/>
            <person name="OpDenCamp H.J.M."/>
            <person name="vanDerDrift C."/>
            <person name="Cirpus I."/>
            <person name="vanDePas-Schoonen K.T."/>
            <person name="Harhangi H.R."/>
            <person name="vanNiftrik L."/>
            <person name="Schmid M."/>
            <person name="Keltjens J."/>
            <person name="vanDeVossenberg J."/>
            <person name="Kartal B."/>
            <person name="Meier H."/>
            <person name="Frishman D."/>
            <person name="Huynen M.A."/>
            <person name="Mewes H."/>
            <person name="Weissenbach J."/>
            <person name="Jetten M.S.M."/>
            <person name="Wagner M."/>
            <person name="LePaslier D."/>
        </authorList>
    </citation>
    <scope>NUCLEOTIDE SEQUENCE</scope>
</reference>
<dbReference type="SUPFAM" id="SSF48371">
    <property type="entry name" value="ARM repeat"/>
    <property type="match status" value="1"/>
</dbReference>
<reference evidence="1" key="2">
    <citation type="submission" date="2006-01" db="EMBL/GenBank/DDBJ databases">
        <authorList>
            <person name="Genoscope"/>
        </authorList>
    </citation>
    <scope>NUCLEOTIDE SEQUENCE</scope>
</reference>
<gene>
    <name evidence="1" type="ORF">kustc0400</name>
</gene>
<dbReference type="EMBL" id="CT573073">
    <property type="protein sequence ID" value="CAJ71145.1"/>
    <property type="molecule type" value="Genomic_DNA"/>
</dbReference>
<evidence type="ECO:0000313" key="1">
    <source>
        <dbReference type="EMBL" id="CAJ71145.1"/>
    </source>
</evidence>
<sequence length="190" mass="21591">MCYIVQIVTKNRECAREICYSSRMNEEHSPMKLLMKRLQHNESEVVRQALEEIGRSGKGNREAIKMLQDFLKGERRMPLRVLAVQTIAKIKESPQSSTKEFKKPNVFQCPGAEKIKRVEILEVTCPHCHQEGTASVAGFEYEFACESCGGMIKRDIPESCIEKCPMGSECVGEGRYQKYLHGRKKATGDT</sequence>
<accession>Q1PV84</accession>
<proteinExistence type="predicted"/>